<evidence type="ECO:0000256" key="4">
    <source>
        <dbReference type="ARBA" id="ARBA00023136"/>
    </source>
</evidence>
<feature type="domain" description="Rhodopsin" evidence="7">
    <location>
        <begin position="33"/>
        <end position="214"/>
    </location>
</feature>
<accession>A0AA39CKK8</accession>
<keyword evidence="4 6" id="KW-0472">Membrane</keyword>
<feature type="transmembrane region" description="Helical" evidence="6">
    <location>
        <begin position="168"/>
        <end position="193"/>
    </location>
</feature>
<dbReference type="EMBL" id="JAPDRK010000006">
    <property type="protein sequence ID" value="KAJ9611703.1"/>
    <property type="molecule type" value="Genomic_DNA"/>
</dbReference>
<evidence type="ECO:0000313" key="8">
    <source>
        <dbReference type="EMBL" id="KAJ9611703.1"/>
    </source>
</evidence>
<evidence type="ECO:0000256" key="3">
    <source>
        <dbReference type="ARBA" id="ARBA00022989"/>
    </source>
</evidence>
<feature type="transmembrane region" description="Helical" evidence="6">
    <location>
        <begin position="92"/>
        <end position="114"/>
    </location>
</feature>
<dbReference type="PANTHER" id="PTHR33048">
    <property type="entry name" value="PTH11-LIKE INTEGRAL MEMBRANE PROTEIN (AFU_ORTHOLOGUE AFUA_5G11245)"/>
    <property type="match status" value="1"/>
</dbReference>
<reference evidence="8" key="1">
    <citation type="submission" date="2022-10" db="EMBL/GenBank/DDBJ databases">
        <title>Culturing micro-colonial fungi from biological soil crusts in the Mojave desert and describing Neophaeococcomyces mojavensis, and introducing the new genera and species Taxawa tesnikishii.</title>
        <authorList>
            <person name="Kurbessoian T."/>
            <person name="Stajich J.E."/>
        </authorList>
    </citation>
    <scope>NUCLEOTIDE SEQUENCE</scope>
    <source>
        <strain evidence="8">TK_41</strain>
    </source>
</reference>
<organism evidence="8 9">
    <name type="scientific">Cladophialophora chaetospira</name>
    <dbReference type="NCBI Taxonomy" id="386627"/>
    <lineage>
        <taxon>Eukaryota</taxon>
        <taxon>Fungi</taxon>
        <taxon>Dikarya</taxon>
        <taxon>Ascomycota</taxon>
        <taxon>Pezizomycotina</taxon>
        <taxon>Eurotiomycetes</taxon>
        <taxon>Chaetothyriomycetidae</taxon>
        <taxon>Chaetothyriales</taxon>
        <taxon>Herpotrichiellaceae</taxon>
        <taxon>Cladophialophora</taxon>
    </lineage>
</organism>
<proteinExistence type="inferred from homology"/>
<sequence length="215" mass="23320">MATSTASDTGNVQYKVILGTVFGVIIANVAVLLRLLARRVGHVTLKLDDYLICCALIVHWGIAIAGIFLLQYGLGLPLSSGALRPVKYAQVLFSGTFLYTMTIFFTKASILCLYHRVFTSRIVRVPVYIVGIIICVWALVCCVAGAFLCVPLKKLWDPSVPGSCFDVTAFYVGLQIPNVVTDVAIFLLPLPAIRTLPLPSSQKWSLVAIFGVGLL</sequence>
<evidence type="ECO:0000256" key="6">
    <source>
        <dbReference type="SAM" id="Phobius"/>
    </source>
</evidence>
<evidence type="ECO:0000313" key="9">
    <source>
        <dbReference type="Proteomes" id="UP001172673"/>
    </source>
</evidence>
<dbReference type="PANTHER" id="PTHR33048:SF47">
    <property type="entry name" value="INTEGRAL MEMBRANE PROTEIN-RELATED"/>
    <property type="match status" value="1"/>
</dbReference>
<comment type="subcellular location">
    <subcellularLocation>
        <location evidence="1">Membrane</location>
        <topology evidence="1">Multi-pass membrane protein</topology>
    </subcellularLocation>
</comment>
<gene>
    <name evidence="8" type="ORF">H2200_004887</name>
</gene>
<dbReference type="GO" id="GO:0016020">
    <property type="term" value="C:membrane"/>
    <property type="evidence" value="ECO:0007669"/>
    <property type="project" value="UniProtKB-SubCell"/>
</dbReference>
<protein>
    <recommendedName>
        <fullName evidence="7">Rhodopsin domain-containing protein</fullName>
    </recommendedName>
</protein>
<keyword evidence="2 6" id="KW-0812">Transmembrane</keyword>
<dbReference type="Proteomes" id="UP001172673">
    <property type="component" value="Unassembled WGS sequence"/>
</dbReference>
<comment type="similarity">
    <text evidence="5">Belongs to the SAT4 family.</text>
</comment>
<dbReference type="InterPro" id="IPR049326">
    <property type="entry name" value="Rhodopsin_dom_fungi"/>
</dbReference>
<dbReference type="Pfam" id="PF20684">
    <property type="entry name" value="Fung_rhodopsin"/>
    <property type="match status" value="1"/>
</dbReference>
<dbReference type="AlphaFoldDB" id="A0AA39CKK8"/>
<keyword evidence="9" id="KW-1185">Reference proteome</keyword>
<comment type="caution">
    <text evidence="8">The sequence shown here is derived from an EMBL/GenBank/DDBJ whole genome shotgun (WGS) entry which is preliminary data.</text>
</comment>
<feature type="transmembrane region" description="Helical" evidence="6">
    <location>
        <begin position="16"/>
        <end position="37"/>
    </location>
</feature>
<evidence type="ECO:0000256" key="1">
    <source>
        <dbReference type="ARBA" id="ARBA00004141"/>
    </source>
</evidence>
<name>A0AA39CKK8_9EURO</name>
<feature type="transmembrane region" description="Helical" evidence="6">
    <location>
        <begin position="126"/>
        <end position="148"/>
    </location>
</feature>
<feature type="non-terminal residue" evidence="8">
    <location>
        <position position="1"/>
    </location>
</feature>
<evidence type="ECO:0000259" key="7">
    <source>
        <dbReference type="Pfam" id="PF20684"/>
    </source>
</evidence>
<evidence type="ECO:0000256" key="5">
    <source>
        <dbReference type="ARBA" id="ARBA00038359"/>
    </source>
</evidence>
<feature type="transmembrane region" description="Helical" evidence="6">
    <location>
        <begin position="49"/>
        <end position="72"/>
    </location>
</feature>
<dbReference type="InterPro" id="IPR052337">
    <property type="entry name" value="SAT4-like"/>
</dbReference>
<evidence type="ECO:0000256" key="2">
    <source>
        <dbReference type="ARBA" id="ARBA00022692"/>
    </source>
</evidence>
<keyword evidence="3 6" id="KW-1133">Transmembrane helix</keyword>